<protein>
    <recommendedName>
        <fullName evidence="7 20">UDP-N-acetylenolpyruvoylglucosamine reductase</fullName>
        <ecNumber evidence="6 20">1.3.1.98</ecNumber>
    </recommendedName>
    <alternativeName>
        <fullName evidence="18 20">UDP-N-acetylmuramate dehydrogenase</fullName>
    </alternativeName>
</protein>
<comment type="subcellular location">
    <subcellularLocation>
        <location evidence="3 20">Cytoplasm</location>
    </subcellularLocation>
</comment>
<feature type="domain" description="FAD-binding PCMH-type" evidence="21">
    <location>
        <begin position="16"/>
        <end position="190"/>
    </location>
</feature>
<evidence type="ECO:0000256" key="11">
    <source>
        <dbReference type="ARBA" id="ARBA00022827"/>
    </source>
</evidence>
<evidence type="ECO:0000256" key="3">
    <source>
        <dbReference type="ARBA" id="ARBA00004496"/>
    </source>
</evidence>
<organism evidence="22 23">
    <name type="scientific">Psychrosphaera ytuae</name>
    <dbReference type="NCBI Taxonomy" id="2820710"/>
    <lineage>
        <taxon>Bacteria</taxon>
        <taxon>Pseudomonadati</taxon>
        <taxon>Pseudomonadota</taxon>
        <taxon>Gammaproteobacteria</taxon>
        <taxon>Alteromonadales</taxon>
        <taxon>Pseudoalteromonadaceae</taxon>
        <taxon>Psychrosphaera</taxon>
    </lineage>
</organism>
<keyword evidence="11 20" id="KW-0274">FAD</keyword>
<dbReference type="GO" id="GO:0051301">
    <property type="term" value="P:cell division"/>
    <property type="evidence" value="ECO:0007669"/>
    <property type="project" value="UniProtKB-KW"/>
</dbReference>
<dbReference type="Proteomes" id="UP000682739">
    <property type="component" value="Chromosome"/>
</dbReference>
<evidence type="ECO:0000256" key="10">
    <source>
        <dbReference type="ARBA" id="ARBA00022630"/>
    </source>
</evidence>
<keyword evidence="10 20" id="KW-0285">Flavoprotein</keyword>
<comment type="cofactor">
    <cofactor evidence="1 20">
        <name>FAD</name>
        <dbReference type="ChEBI" id="CHEBI:57692"/>
    </cofactor>
</comment>
<keyword evidence="14 20" id="KW-0573">Peptidoglycan synthesis</keyword>
<evidence type="ECO:0000256" key="2">
    <source>
        <dbReference type="ARBA" id="ARBA00003921"/>
    </source>
</evidence>
<keyword evidence="23" id="KW-1185">Reference proteome</keyword>
<name>A0A975DD07_9GAMM</name>
<dbReference type="Gene3D" id="3.30.43.10">
    <property type="entry name" value="Uridine Diphospho-n-acetylenolpyruvylglucosamine Reductase, domain 2"/>
    <property type="match status" value="1"/>
</dbReference>
<feature type="active site" evidence="20">
    <location>
        <position position="168"/>
    </location>
</feature>
<dbReference type="InterPro" id="IPR036635">
    <property type="entry name" value="MurB_C_sf"/>
</dbReference>
<dbReference type="InterPro" id="IPR016167">
    <property type="entry name" value="FAD-bd_PCMH_sub1"/>
</dbReference>
<evidence type="ECO:0000256" key="14">
    <source>
        <dbReference type="ARBA" id="ARBA00022984"/>
    </source>
</evidence>
<comment type="pathway">
    <text evidence="4 20">Cell wall biogenesis; peptidoglycan biosynthesis.</text>
</comment>
<dbReference type="AlphaFoldDB" id="A0A975DD07"/>
<dbReference type="GO" id="GO:0009252">
    <property type="term" value="P:peptidoglycan biosynthetic process"/>
    <property type="evidence" value="ECO:0007669"/>
    <property type="project" value="UniProtKB-UniRule"/>
</dbReference>
<dbReference type="HAMAP" id="MF_00037">
    <property type="entry name" value="MurB"/>
    <property type="match status" value="1"/>
</dbReference>
<evidence type="ECO:0000256" key="5">
    <source>
        <dbReference type="ARBA" id="ARBA00010485"/>
    </source>
</evidence>
<dbReference type="InterPro" id="IPR036318">
    <property type="entry name" value="FAD-bd_PCMH-like_sf"/>
</dbReference>
<feature type="active site" description="Proton donor" evidence="20">
    <location>
        <position position="276"/>
    </location>
</feature>
<dbReference type="KEGG" id="psym:J1N51_03855"/>
<dbReference type="InterPro" id="IPR016169">
    <property type="entry name" value="FAD-bd_PCMH_sub2"/>
</dbReference>
<dbReference type="GO" id="GO:0071949">
    <property type="term" value="F:FAD binding"/>
    <property type="evidence" value="ECO:0007669"/>
    <property type="project" value="InterPro"/>
</dbReference>
<sequence>MIHRDVNLKPFNSFQIPCIAQTYASFDSEEQLFDLMEREEHWPVLTTTNIANVFVLGGGSNILLPDRLHKFVIHPQNKDIFVSPLDRGMITVGAGTDWDELVAYTVTNHLAGLERLTLIPGNVGASVVQNIGAYGAEVADVVQQVRCLNLITREIEVLTNSDCQFSYRSSVFKSRPELLVVEVTFKLQVVPFFFRYIPSVLDLPTLISLSLKSIRIESASKSVKRKWRGFKLKMHFDKVRELLAVESLPIRLKRAVVKFIRTRTMPNPKQVANVGCFFKSPILPVKTYLNLQSRLQGVGTYPHSDETIKVSAGDLIKHVGLNGYQQGNVHIETNRPLIIISNGQATGHEISQFATMVQNTVLKETGIRIEPEVVILDEGEAQNLGVIDEQQALKEVNALFVEKHKQINYSRNEEQSA</sequence>
<evidence type="ECO:0000256" key="9">
    <source>
        <dbReference type="ARBA" id="ARBA00022618"/>
    </source>
</evidence>
<comment type="catalytic activity">
    <reaction evidence="19 20">
        <text>UDP-N-acetyl-alpha-D-muramate + NADP(+) = UDP-N-acetyl-3-O-(1-carboxyvinyl)-alpha-D-glucosamine + NADPH + H(+)</text>
        <dbReference type="Rhea" id="RHEA:12248"/>
        <dbReference type="ChEBI" id="CHEBI:15378"/>
        <dbReference type="ChEBI" id="CHEBI:57783"/>
        <dbReference type="ChEBI" id="CHEBI:58349"/>
        <dbReference type="ChEBI" id="CHEBI:68483"/>
        <dbReference type="ChEBI" id="CHEBI:70757"/>
        <dbReference type="EC" id="1.3.1.98"/>
    </reaction>
</comment>
<dbReference type="GO" id="GO:0005829">
    <property type="term" value="C:cytosol"/>
    <property type="evidence" value="ECO:0007669"/>
    <property type="project" value="TreeGrafter"/>
</dbReference>
<dbReference type="EC" id="1.3.1.98" evidence="6 20"/>
<dbReference type="RefSeq" id="WP_208832667.1">
    <property type="nucleotide sequence ID" value="NZ_CP072110.1"/>
</dbReference>
<comment type="function">
    <text evidence="2 20">Cell wall formation.</text>
</comment>
<dbReference type="PANTHER" id="PTHR21071:SF4">
    <property type="entry name" value="UDP-N-ACETYLENOLPYRUVOYLGLUCOSAMINE REDUCTASE"/>
    <property type="match status" value="1"/>
</dbReference>
<dbReference type="Gene3D" id="3.90.78.10">
    <property type="entry name" value="UDP-N-acetylenolpyruvoylglucosamine reductase, C-terminal domain"/>
    <property type="match status" value="1"/>
</dbReference>
<evidence type="ECO:0000256" key="13">
    <source>
        <dbReference type="ARBA" id="ARBA00022960"/>
    </source>
</evidence>
<evidence type="ECO:0000313" key="22">
    <source>
        <dbReference type="EMBL" id="QTH64613.1"/>
    </source>
</evidence>
<dbReference type="SUPFAM" id="SSF56194">
    <property type="entry name" value="Uridine diphospho-N-Acetylenolpyruvylglucosamine reductase, MurB, C-terminal domain"/>
    <property type="match status" value="1"/>
</dbReference>
<dbReference type="SUPFAM" id="SSF56176">
    <property type="entry name" value="FAD-binding/transporter-associated domain-like"/>
    <property type="match status" value="1"/>
</dbReference>
<evidence type="ECO:0000256" key="17">
    <source>
        <dbReference type="ARBA" id="ARBA00023316"/>
    </source>
</evidence>
<proteinExistence type="inferred from homology"/>
<evidence type="ECO:0000313" key="23">
    <source>
        <dbReference type="Proteomes" id="UP000682739"/>
    </source>
</evidence>
<dbReference type="InterPro" id="IPR016166">
    <property type="entry name" value="FAD-bd_PCMH"/>
</dbReference>
<evidence type="ECO:0000256" key="6">
    <source>
        <dbReference type="ARBA" id="ARBA00012518"/>
    </source>
</evidence>
<dbReference type="InterPro" id="IPR006094">
    <property type="entry name" value="Oxid_FAD_bind_N"/>
</dbReference>
<evidence type="ECO:0000256" key="16">
    <source>
        <dbReference type="ARBA" id="ARBA00023306"/>
    </source>
</evidence>
<feature type="active site" evidence="20">
    <location>
        <position position="372"/>
    </location>
</feature>
<keyword evidence="17 20" id="KW-0961">Cell wall biogenesis/degradation</keyword>
<evidence type="ECO:0000259" key="21">
    <source>
        <dbReference type="PROSITE" id="PS51387"/>
    </source>
</evidence>
<evidence type="ECO:0000256" key="15">
    <source>
        <dbReference type="ARBA" id="ARBA00023002"/>
    </source>
</evidence>
<keyword evidence="8 20" id="KW-0963">Cytoplasm</keyword>
<evidence type="ECO:0000256" key="4">
    <source>
        <dbReference type="ARBA" id="ARBA00004752"/>
    </source>
</evidence>
<dbReference type="InterPro" id="IPR011601">
    <property type="entry name" value="MurB_C"/>
</dbReference>
<dbReference type="GO" id="GO:0071555">
    <property type="term" value="P:cell wall organization"/>
    <property type="evidence" value="ECO:0007669"/>
    <property type="project" value="UniProtKB-KW"/>
</dbReference>
<keyword evidence="15 20" id="KW-0560">Oxidoreductase</keyword>
<evidence type="ECO:0000256" key="18">
    <source>
        <dbReference type="ARBA" id="ARBA00031026"/>
    </source>
</evidence>
<evidence type="ECO:0000256" key="7">
    <source>
        <dbReference type="ARBA" id="ARBA00015188"/>
    </source>
</evidence>
<comment type="similarity">
    <text evidence="5 20">Belongs to the MurB family.</text>
</comment>
<dbReference type="GO" id="GO:0008762">
    <property type="term" value="F:UDP-N-acetylmuramate dehydrogenase activity"/>
    <property type="evidence" value="ECO:0007669"/>
    <property type="project" value="UniProtKB-UniRule"/>
</dbReference>
<reference evidence="22" key="1">
    <citation type="submission" date="2021-03" db="EMBL/GenBank/DDBJ databases">
        <title>Description of Psychrosphaera ytuae sp. nov. isolated from deep sea sediment of South China Sea.</title>
        <authorList>
            <person name="Zhang J."/>
            <person name="Xu X.-D."/>
        </authorList>
    </citation>
    <scope>NUCLEOTIDE SEQUENCE</scope>
    <source>
        <strain evidence="22">MTZ26</strain>
    </source>
</reference>
<dbReference type="EMBL" id="CP072110">
    <property type="protein sequence ID" value="QTH64613.1"/>
    <property type="molecule type" value="Genomic_DNA"/>
</dbReference>
<keyword evidence="9 20" id="KW-0132">Cell division</keyword>
<dbReference type="InterPro" id="IPR003170">
    <property type="entry name" value="MurB"/>
</dbReference>
<evidence type="ECO:0000256" key="20">
    <source>
        <dbReference type="HAMAP-Rule" id="MF_00037"/>
    </source>
</evidence>
<gene>
    <name evidence="20" type="primary">murB</name>
    <name evidence="22" type="ORF">J1N51_03855</name>
</gene>
<dbReference type="PANTHER" id="PTHR21071">
    <property type="entry name" value="UDP-N-ACETYLENOLPYRUVOYLGLUCOSAMINE REDUCTASE"/>
    <property type="match status" value="1"/>
</dbReference>
<dbReference type="PROSITE" id="PS51387">
    <property type="entry name" value="FAD_PCMH"/>
    <property type="match status" value="1"/>
</dbReference>
<dbReference type="GO" id="GO:0008360">
    <property type="term" value="P:regulation of cell shape"/>
    <property type="evidence" value="ECO:0007669"/>
    <property type="project" value="UniProtKB-KW"/>
</dbReference>
<dbReference type="Gene3D" id="3.30.465.10">
    <property type="match status" value="1"/>
</dbReference>
<evidence type="ECO:0000256" key="12">
    <source>
        <dbReference type="ARBA" id="ARBA00022857"/>
    </source>
</evidence>
<dbReference type="Pfam" id="PF02873">
    <property type="entry name" value="MurB_C"/>
    <property type="match status" value="1"/>
</dbReference>
<accession>A0A975DD07</accession>
<evidence type="ECO:0000256" key="1">
    <source>
        <dbReference type="ARBA" id="ARBA00001974"/>
    </source>
</evidence>
<keyword evidence="16 20" id="KW-0131">Cell cycle</keyword>
<dbReference type="Pfam" id="PF01565">
    <property type="entry name" value="FAD_binding_4"/>
    <property type="match status" value="1"/>
</dbReference>
<evidence type="ECO:0000256" key="8">
    <source>
        <dbReference type="ARBA" id="ARBA00022490"/>
    </source>
</evidence>
<keyword evidence="13 20" id="KW-0133">Cell shape</keyword>
<evidence type="ECO:0000256" key="19">
    <source>
        <dbReference type="ARBA" id="ARBA00048914"/>
    </source>
</evidence>
<keyword evidence="12 20" id="KW-0521">NADP</keyword>